<organism evidence="1 2">
    <name type="scientific">Heterostelium pallidum (strain ATCC 26659 / Pp 5 / PN500)</name>
    <name type="common">Cellular slime mold</name>
    <name type="synonym">Polysphondylium pallidum</name>
    <dbReference type="NCBI Taxonomy" id="670386"/>
    <lineage>
        <taxon>Eukaryota</taxon>
        <taxon>Amoebozoa</taxon>
        <taxon>Evosea</taxon>
        <taxon>Eumycetozoa</taxon>
        <taxon>Dictyostelia</taxon>
        <taxon>Acytosteliales</taxon>
        <taxon>Acytosteliaceae</taxon>
        <taxon>Heterostelium</taxon>
    </lineage>
</organism>
<sequence>MTILNSLISLFSNSNSDILNSISNISGGSNNQSNINYSNSIYNSRIGQTSNHITKNTLYFY</sequence>
<dbReference type="EMBL" id="ADBJ01000042">
    <property type="protein sequence ID" value="EFA77621.1"/>
    <property type="molecule type" value="Genomic_DNA"/>
</dbReference>
<comment type="caution">
    <text evidence="1">The sequence shown here is derived from an EMBL/GenBank/DDBJ whole genome shotgun (WGS) entry which is preliminary data.</text>
</comment>
<gene>
    <name evidence="1" type="ORF">PPL_12228</name>
</gene>
<evidence type="ECO:0000313" key="2">
    <source>
        <dbReference type="Proteomes" id="UP000001396"/>
    </source>
</evidence>
<evidence type="ECO:0000313" key="1">
    <source>
        <dbReference type="EMBL" id="EFA77621.1"/>
    </source>
</evidence>
<name>D3BM20_HETP5</name>
<accession>D3BM20</accession>
<dbReference type="Proteomes" id="UP000001396">
    <property type="component" value="Unassembled WGS sequence"/>
</dbReference>
<proteinExistence type="predicted"/>
<reference evidence="1 2" key="1">
    <citation type="journal article" date="2011" name="Genome Res.">
        <title>Phylogeny-wide analysis of social amoeba genomes highlights ancient origins for complex intercellular communication.</title>
        <authorList>
            <person name="Heidel A.J."/>
            <person name="Lawal H.M."/>
            <person name="Felder M."/>
            <person name="Schilde C."/>
            <person name="Helps N.R."/>
            <person name="Tunggal B."/>
            <person name="Rivero F."/>
            <person name="John U."/>
            <person name="Schleicher M."/>
            <person name="Eichinger L."/>
            <person name="Platzer M."/>
            <person name="Noegel A.A."/>
            <person name="Schaap P."/>
            <person name="Gloeckner G."/>
        </authorList>
    </citation>
    <scope>NUCLEOTIDE SEQUENCE [LARGE SCALE GENOMIC DNA]</scope>
    <source>
        <strain evidence="2">ATCC 26659 / Pp 5 / PN500</strain>
    </source>
</reference>
<dbReference type="RefSeq" id="XP_020429749.1">
    <property type="nucleotide sequence ID" value="XM_020582968.1"/>
</dbReference>
<protein>
    <submittedName>
        <fullName evidence="1">Uncharacterized protein</fullName>
    </submittedName>
</protein>
<dbReference type="InParanoid" id="D3BM20"/>
<keyword evidence="2" id="KW-1185">Reference proteome</keyword>
<dbReference type="GeneID" id="31367695"/>
<dbReference type="AlphaFoldDB" id="D3BM20"/>